<sequence>MQSIRKALFATAIAAGFIANAQAAATIQTLDITWYKDGKVIDQAQHIVNDGTTLTPYLQRGGKEVGYANCTGSAGAMRLSAEKMFVGRSLFINPVSVNAGKVQLSVSATDTALDGIRKTGTADCTSEVVDVHGYTASDIPVEIADGQTVDVPLKNPQYKLVLRLHRDAL</sequence>
<evidence type="ECO:0000313" key="2">
    <source>
        <dbReference type="EMBL" id="MEI5998446.1"/>
    </source>
</evidence>
<dbReference type="EMBL" id="JACFYJ010000021">
    <property type="protein sequence ID" value="MEI5998446.1"/>
    <property type="molecule type" value="Genomic_DNA"/>
</dbReference>
<feature type="chain" id="PRO_5047181555" evidence="1">
    <location>
        <begin position="24"/>
        <end position="169"/>
    </location>
</feature>
<gene>
    <name evidence="2" type="ORF">H3V53_14890</name>
</gene>
<keyword evidence="3" id="KW-1185">Reference proteome</keyword>
<feature type="signal peptide" evidence="1">
    <location>
        <begin position="1"/>
        <end position="23"/>
    </location>
</feature>
<protein>
    <submittedName>
        <fullName evidence="2">Uncharacterized protein</fullName>
    </submittedName>
</protein>
<organism evidence="2 3">
    <name type="scientific">Paraburkholderia bengalensis</name>
    <dbReference type="NCBI Taxonomy" id="2747562"/>
    <lineage>
        <taxon>Bacteria</taxon>
        <taxon>Pseudomonadati</taxon>
        <taxon>Pseudomonadota</taxon>
        <taxon>Betaproteobacteria</taxon>
        <taxon>Burkholderiales</taxon>
        <taxon>Burkholderiaceae</taxon>
        <taxon>Paraburkholderia</taxon>
    </lineage>
</organism>
<keyword evidence="1" id="KW-0732">Signal</keyword>
<proteinExistence type="predicted"/>
<dbReference type="Proteomes" id="UP001386437">
    <property type="component" value="Unassembled WGS sequence"/>
</dbReference>
<accession>A0ABU8ISE0</accession>
<reference evidence="2 3" key="1">
    <citation type="journal article" date="2022" name="Arch. Microbiol.">
        <title>Paraburkholderia bengalensis sp. nov. isolated from roots of Oryza sativa, IR64.</title>
        <authorList>
            <person name="Nag P."/>
            <person name="Mondal N."/>
            <person name="Sarkar J."/>
            <person name="Das S."/>
        </authorList>
    </citation>
    <scope>NUCLEOTIDE SEQUENCE [LARGE SCALE GENOMIC DNA]</scope>
    <source>
        <strain evidence="2 3">IR64_4_BI</strain>
    </source>
</reference>
<evidence type="ECO:0000313" key="3">
    <source>
        <dbReference type="Proteomes" id="UP001386437"/>
    </source>
</evidence>
<evidence type="ECO:0000256" key="1">
    <source>
        <dbReference type="SAM" id="SignalP"/>
    </source>
</evidence>
<name>A0ABU8ISE0_9BURK</name>
<comment type="caution">
    <text evidence="2">The sequence shown here is derived from an EMBL/GenBank/DDBJ whole genome shotgun (WGS) entry which is preliminary data.</text>
</comment>
<dbReference type="RefSeq" id="WP_336598600.1">
    <property type="nucleotide sequence ID" value="NZ_JACFYJ010000021.1"/>
</dbReference>